<evidence type="ECO:0000313" key="2">
    <source>
        <dbReference type="Proteomes" id="UP000029644"/>
    </source>
</evidence>
<protein>
    <submittedName>
        <fullName evidence="1">Uncharacterized protein</fullName>
    </submittedName>
</protein>
<dbReference type="InterPro" id="IPR023296">
    <property type="entry name" value="Glyco_hydro_beta-prop_sf"/>
</dbReference>
<accession>A0A090VJG8</accession>
<dbReference type="AlphaFoldDB" id="A0A090VJG8"/>
<dbReference type="EMBL" id="BBNQ01000016">
    <property type="protein sequence ID" value="GAL64203.1"/>
    <property type="molecule type" value="Genomic_DNA"/>
</dbReference>
<proteinExistence type="predicted"/>
<dbReference type="Proteomes" id="UP000029644">
    <property type="component" value="Unassembled WGS sequence"/>
</dbReference>
<organism evidence="1 2">
    <name type="scientific">Algibacter lectus</name>
    <dbReference type="NCBI Taxonomy" id="221126"/>
    <lineage>
        <taxon>Bacteria</taxon>
        <taxon>Pseudomonadati</taxon>
        <taxon>Bacteroidota</taxon>
        <taxon>Flavobacteriia</taxon>
        <taxon>Flavobacteriales</taxon>
        <taxon>Flavobacteriaceae</taxon>
        <taxon>Algibacter</taxon>
    </lineage>
</organism>
<name>A0A090VJG8_9FLAO</name>
<dbReference type="Gene3D" id="2.115.10.20">
    <property type="entry name" value="Glycosyl hydrolase domain, family 43"/>
    <property type="match status" value="1"/>
</dbReference>
<sequence length="72" mass="8036">MSLASINKTLNISADGEHFSVLQDSLKNIPKAPGLYRPHLENGNPEINVPGWGIAMIQKKGWAYLVRFEMNN</sequence>
<gene>
    <name evidence="1" type="ORF">JCM19300_2356</name>
</gene>
<comment type="caution">
    <text evidence="1">The sequence shown here is derived from an EMBL/GenBank/DDBJ whole genome shotgun (WGS) entry which is preliminary data.</text>
</comment>
<reference evidence="1 2" key="1">
    <citation type="journal article" date="2014" name="Genome Announc.">
        <title>Draft Genome Sequences of Marine Flavobacterium Algibacter lectus Strains SS8 and NR4.</title>
        <authorList>
            <person name="Takatani N."/>
            <person name="Nakanishi M."/>
            <person name="Meirelles P."/>
            <person name="Mino S."/>
            <person name="Suda W."/>
            <person name="Oshima K."/>
            <person name="Hattori M."/>
            <person name="Ohkuma M."/>
            <person name="Hosokawa M."/>
            <person name="Miyashita K."/>
            <person name="Thompson F.L."/>
            <person name="Niwa A."/>
            <person name="Sawabe T."/>
            <person name="Sawabe T."/>
        </authorList>
    </citation>
    <scope>NUCLEOTIDE SEQUENCE [LARGE SCALE GENOMIC DNA]</scope>
    <source>
        <strain evidence="1 2">JCM 19300</strain>
    </source>
</reference>
<evidence type="ECO:0000313" key="1">
    <source>
        <dbReference type="EMBL" id="GAL64203.1"/>
    </source>
</evidence>